<dbReference type="InterPro" id="IPR036850">
    <property type="entry name" value="NDK-like_dom_sf"/>
</dbReference>
<comment type="caution">
    <text evidence="9">The sequence shown here is derived from an EMBL/GenBank/DDBJ whole genome shotgun (WGS) entry which is preliminary data.</text>
</comment>
<evidence type="ECO:0000256" key="7">
    <source>
        <dbReference type="RuleBase" id="RU004011"/>
    </source>
</evidence>
<feature type="binding site" evidence="6">
    <location>
        <position position="87"/>
    </location>
    <ligand>
        <name>ATP</name>
        <dbReference type="ChEBI" id="CHEBI:30616"/>
    </ligand>
</feature>
<dbReference type="SUPFAM" id="SSF54919">
    <property type="entry name" value="Nucleoside diphosphate kinase, NDK"/>
    <property type="match status" value="1"/>
</dbReference>
<evidence type="ECO:0000256" key="5">
    <source>
        <dbReference type="ARBA" id="ARBA00022777"/>
    </source>
</evidence>
<feature type="binding site" evidence="6">
    <location>
        <position position="104"/>
    </location>
    <ligand>
        <name>ATP</name>
        <dbReference type="ChEBI" id="CHEBI:30616"/>
    </ligand>
</feature>
<feature type="active site" description="Pros-phosphohistidine intermediate" evidence="6">
    <location>
        <position position="117"/>
    </location>
</feature>
<feature type="binding site" evidence="6">
    <location>
        <position position="114"/>
    </location>
    <ligand>
        <name>ATP</name>
        <dbReference type="ChEBI" id="CHEBI:30616"/>
    </ligand>
</feature>
<dbReference type="CDD" id="cd04413">
    <property type="entry name" value="NDPk_I"/>
    <property type="match status" value="1"/>
</dbReference>
<organism evidence="9 10">
    <name type="scientific">Babesia ovis</name>
    <dbReference type="NCBI Taxonomy" id="5869"/>
    <lineage>
        <taxon>Eukaryota</taxon>
        <taxon>Sar</taxon>
        <taxon>Alveolata</taxon>
        <taxon>Apicomplexa</taxon>
        <taxon>Aconoidasida</taxon>
        <taxon>Piroplasmida</taxon>
        <taxon>Babesiidae</taxon>
        <taxon>Babesia</taxon>
    </lineage>
</organism>
<name>A0A9W5T8J9_BABOV</name>
<feature type="binding site" evidence="6">
    <location>
        <position position="59"/>
    </location>
    <ligand>
        <name>ATP</name>
        <dbReference type="ChEBI" id="CHEBI:30616"/>
    </ligand>
</feature>
<dbReference type="FunFam" id="3.30.70.141:FF:000002">
    <property type="entry name" value="Nucleoside diphosphate kinase"/>
    <property type="match status" value="1"/>
</dbReference>
<evidence type="ECO:0000313" key="9">
    <source>
        <dbReference type="EMBL" id="GFE53152.1"/>
    </source>
</evidence>
<keyword evidence="10" id="KW-1185">Reference proteome</keyword>
<dbReference type="GO" id="GO:0004550">
    <property type="term" value="F:nucleoside diphosphate kinase activity"/>
    <property type="evidence" value="ECO:0007669"/>
    <property type="project" value="UniProtKB-EC"/>
</dbReference>
<dbReference type="InterPro" id="IPR001564">
    <property type="entry name" value="Nucleoside_diP_kinase"/>
</dbReference>
<sequence length="150" mass="16908">MVAERTYIMVKPDGVQRGLIGEVLKRYELRGLKLVAAKFCQPTEDIVAEHYAEHKGKPFYQDLCQFIVQGPVFCMIWEGPEAVKIGRKIVGVTSPVESDAGTIRGDFGVVKNLNIVHASSSVEDAERECSLWFKPEEMVSWKKSVGDWIY</sequence>
<dbReference type="NCBIfam" id="NF001908">
    <property type="entry name" value="PRK00668.1"/>
    <property type="match status" value="1"/>
</dbReference>
<reference evidence="9" key="1">
    <citation type="submission" date="2019-12" db="EMBL/GenBank/DDBJ databases">
        <title>Genome sequence of Babesia ovis.</title>
        <authorList>
            <person name="Yamagishi J."/>
            <person name="Sevinc F."/>
            <person name="Xuan X."/>
        </authorList>
    </citation>
    <scope>NUCLEOTIDE SEQUENCE</scope>
    <source>
        <strain evidence="9">Selcuk</strain>
    </source>
</reference>
<protein>
    <recommendedName>
        <fullName evidence="3">nucleoside-diphosphate kinase</fullName>
        <ecNumber evidence="3">2.7.4.6</ecNumber>
    </recommendedName>
</protein>
<feature type="binding site" evidence="6">
    <location>
        <position position="93"/>
    </location>
    <ligand>
        <name>ATP</name>
        <dbReference type="ChEBI" id="CHEBI:30616"/>
    </ligand>
</feature>
<dbReference type="SMART" id="SM00562">
    <property type="entry name" value="NDK"/>
    <property type="match status" value="1"/>
</dbReference>
<dbReference type="Gene3D" id="3.30.70.141">
    <property type="entry name" value="Nucleoside diphosphate kinase-like domain"/>
    <property type="match status" value="1"/>
</dbReference>
<dbReference type="PROSITE" id="PS51374">
    <property type="entry name" value="NDPK_LIKE"/>
    <property type="match status" value="1"/>
</dbReference>
<evidence type="ECO:0000313" key="10">
    <source>
        <dbReference type="Proteomes" id="UP001057455"/>
    </source>
</evidence>
<feature type="binding site" evidence="6">
    <location>
        <position position="11"/>
    </location>
    <ligand>
        <name>ATP</name>
        <dbReference type="ChEBI" id="CHEBI:30616"/>
    </ligand>
</feature>
<evidence type="ECO:0000256" key="4">
    <source>
        <dbReference type="ARBA" id="ARBA00022679"/>
    </source>
</evidence>
<dbReference type="PRINTS" id="PR01243">
    <property type="entry name" value="NUCDPKINASE"/>
</dbReference>
<accession>A0A9W5T8J9</accession>
<evidence type="ECO:0000256" key="6">
    <source>
        <dbReference type="PROSITE-ProRule" id="PRU00706"/>
    </source>
</evidence>
<evidence type="ECO:0000256" key="3">
    <source>
        <dbReference type="ARBA" id="ARBA00012966"/>
    </source>
</evidence>
<proteinExistence type="inferred from homology"/>
<keyword evidence="5 9" id="KW-0418">Kinase</keyword>
<dbReference type="EC" id="2.7.4.6" evidence="3"/>
<comment type="cofactor">
    <cofactor evidence="1">
        <name>Mg(2+)</name>
        <dbReference type="ChEBI" id="CHEBI:18420"/>
    </cofactor>
</comment>
<evidence type="ECO:0000256" key="2">
    <source>
        <dbReference type="ARBA" id="ARBA00008142"/>
    </source>
</evidence>
<dbReference type="Proteomes" id="UP001057455">
    <property type="component" value="Unassembled WGS sequence"/>
</dbReference>
<dbReference type="PANTHER" id="PTHR11349">
    <property type="entry name" value="NUCLEOSIDE DIPHOSPHATE KINASE"/>
    <property type="match status" value="1"/>
</dbReference>
<dbReference type="OrthoDB" id="2162449at2759"/>
<dbReference type="GO" id="GO:0006183">
    <property type="term" value="P:GTP biosynthetic process"/>
    <property type="evidence" value="ECO:0007669"/>
    <property type="project" value="InterPro"/>
</dbReference>
<dbReference type="InterPro" id="IPR034907">
    <property type="entry name" value="NDK-like_dom"/>
</dbReference>
<evidence type="ECO:0000259" key="8">
    <source>
        <dbReference type="SMART" id="SM00562"/>
    </source>
</evidence>
<dbReference type="GO" id="GO:0006241">
    <property type="term" value="P:CTP biosynthetic process"/>
    <property type="evidence" value="ECO:0007669"/>
    <property type="project" value="InterPro"/>
</dbReference>
<comment type="similarity">
    <text evidence="2 6 7">Belongs to the NDK family.</text>
</comment>
<dbReference type="AlphaFoldDB" id="A0A9W5T8J9"/>
<dbReference type="EMBL" id="BLIY01000004">
    <property type="protein sequence ID" value="GFE53152.1"/>
    <property type="molecule type" value="Genomic_DNA"/>
</dbReference>
<evidence type="ECO:0000256" key="1">
    <source>
        <dbReference type="ARBA" id="ARBA00001946"/>
    </source>
</evidence>
<gene>
    <name evidence="9" type="ORF">BaOVIS_005560</name>
</gene>
<dbReference type="HAMAP" id="MF_00451">
    <property type="entry name" value="NDP_kinase"/>
    <property type="match status" value="1"/>
</dbReference>
<dbReference type="Pfam" id="PF00334">
    <property type="entry name" value="NDK"/>
    <property type="match status" value="1"/>
</dbReference>
<keyword evidence="4" id="KW-0808">Transferase</keyword>
<feature type="domain" description="Nucleoside diphosphate kinase-like" evidence="8">
    <location>
        <begin position="3"/>
        <end position="140"/>
    </location>
</feature>
<dbReference type="GO" id="GO:0006228">
    <property type="term" value="P:UTP biosynthetic process"/>
    <property type="evidence" value="ECO:0007669"/>
    <property type="project" value="InterPro"/>
</dbReference>